<accession>A0AAD7S403</accession>
<proteinExistence type="predicted"/>
<protein>
    <submittedName>
        <fullName evidence="1">Uncharacterized protein</fullName>
    </submittedName>
</protein>
<sequence length="109" mass="11827">MRLKQAIGIQDPAPLAAVEGLATLHHATLAQQTAGLPLPATHQYPACCWFPQGWTNTCCWQAAPPPSFISLSAVSKHWFEKGLEYELTCALFEGFPRPFQSRSADASSG</sequence>
<reference evidence="1" key="1">
    <citation type="journal article" date="2023" name="Science">
        <title>Genome structures resolve the early diversification of teleost fishes.</title>
        <authorList>
            <person name="Parey E."/>
            <person name="Louis A."/>
            <person name="Montfort J."/>
            <person name="Bouchez O."/>
            <person name="Roques C."/>
            <person name="Iampietro C."/>
            <person name="Lluch J."/>
            <person name="Castinel A."/>
            <person name="Donnadieu C."/>
            <person name="Desvignes T."/>
            <person name="Floi Bucao C."/>
            <person name="Jouanno E."/>
            <person name="Wen M."/>
            <person name="Mejri S."/>
            <person name="Dirks R."/>
            <person name="Jansen H."/>
            <person name="Henkel C."/>
            <person name="Chen W.J."/>
            <person name="Zahm M."/>
            <person name="Cabau C."/>
            <person name="Klopp C."/>
            <person name="Thompson A.W."/>
            <person name="Robinson-Rechavi M."/>
            <person name="Braasch I."/>
            <person name="Lecointre G."/>
            <person name="Bobe J."/>
            <person name="Postlethwait J.H."/>
            <person name="Berthelot C."/>
            <person name="Roest Crollius H."/>
            <person name="Guiguen Y."/>
        </authorList>
    </citation>
    <scope>NUCLEOTIDE SEQUENCE</scope>
    <source>
        <strain evidence="1">NC1722</strain>
    </source>
</reference>
<organism evidence="1 2">
    <name type="scientific">Aldrovandia affinis</name>
    <dbReference type="NCBI Taxonomy" id="143900"/>
    <lineage>
        <taxon>Eukaryota</taxon>
        <taxon>Metazoa</taxon>
        <taxon>Chordata</taxon>
        <taxon>Craniata</taxon>
        <taxon>Vertebrata</taxon>
        <taxon>Euteleostomi</taxon>
        <taxon>Actinopterygii</taxon>
        <taxon>Neopterygii</taxon>
        <taxon>Teleostei</taxon>
        <taxon>Notacanthiformes</taxon>
        <taxon>Halosauridae</taxon>
        <taxon>Aldrovandia</taxon>
    </lineage>
</organism>
<evidence type="ECO:0000313" key="1">
    <source>
        <dbReference type="EMBL" id="KAJ8395498.1"/>
    </source>
</evidence>
<dbReference type="AlphaFoldDB" id="A0AAD7S403"/>
<name>A0AAD7S403_9TELE</name>
<dbReference type="Proteomes" id="UP001221898">
    <property type="component" value="Unassembled WGS sequence"/>
</dbReference>
<comment type="caution">
    <text evidence="1">The sequence shown here is derived from an EMBL/GenBank/DDBJ whole genome shotgun (WGS) entry which is preliminary data.</text>
</comment>
<keyword evidence="2" id="KW-1185">Reference proteome</keyword>
<dbReference type="EMBL" id="JAINUG010000116">
    <property type="protein sequence ID" value="KAJ8395498.1"/>
    <property type="molecule type" value="Genomic_DNA"/>
</dbReference>
<gene>
    <name evidence="1" type="ORF">AAFF_G00032320</name>
</gene>
<evidence type="ECO:0000313" key="2">
    <source>
        <dbReference type="Proteomes" id="UP001221898"/>
    </source>
</evidence>